<keyword evidence="2" id="KW-1185">Reference proteome</keyword>
<protein>
    <submittedName>
        <fullName evidence="1">Uncharacterized protein</fullName>
    </submittedName>
</protein>
<evidence type="ECO:0000313" key="2">
    <source>
        <dbReference type="Proteomes" id="UP000011885"/>
    </source>
</evidence>
<dbReference type="PATRIC" id="fig|1263870.3.peg.6734"/>
<accession>M5TST0</accession>
<organism evidence="1 2">
    <name type="scientific">Rhodopirellula sallentina SM41</name>
    <dbReference type="NCBI Taxonomy" id="1263870"/>
    <lineage>
        <taxon>Bacteria</taxon>
        <taxon>Pseudomonadati</taxon>
        <taxon>Planctomycetota</taxon>
        <taxon>Planctomycetia</taxon>
        <taxon>Pirellulales</taxon>
        <taxon>Pirellulaceae</taxon>
        <taxon>Rhodopirellula</taxon>
    </lineage>
</organism>
<name>M5TST0_9BACT</name>
<evidence type="ECO:0000313" key="1">
    <source>
        <dbReference type="EMBL" id="EMI52242.1"/>
    </source>
</evidence>
<proteinExistence type="predicted"/>
<comment type="caution">
    <text evidence="1">The sequence shown here is derived from an EMBL/GenBank/DDBJ whole genome shotgun (WGS) entry which is preliminary data.</text>
</comment>
<sequence>MDVIGLGSADDGSSITQTLGIDEPVVRGRRGAFGGAARLSGSRHLGLRGFQVLLPGGSDIDIDRVDITTVADSSAGCR</sequence>
<dbReference type="Proteomes" id="UP000011885">
    <property type="component" value="Unassembled WGS sequence"/>
</dbReference>
<reference evidence="1 2" key="1">
    <citation type="journal article" date="2013" name="Mar. Genomics">
        <title>Expression of sulfatases in Rhodopirellula baltica and the diversity of sulfatases in the genus Rhodopirellula.</title>
        <authorList>
            <person name="Wegner C.E."/>
            <person name="Richter-Heitmann T."/>
            <person name="Klindworth A."/>
            <person name="Klockow C."/>
            <person name="Richter M."/>
            <person name="Achstetter T."/>
            <person name="Glockner F.O."/>
            <person name="Harder J."/>
        </authorList>
    </citation>
    <scope>NUCLEOTIDE SEQUENCE [LARGE SCALE GENOMIC DNA]</scope>
    <source>
        <strain evidence="1 2">SM41</strain>
    </source>
</reference>
<dbReference type="EMBL" id="ANOH01000443">
    <property type="protein sequence ID" value="EMI52242.1"/>
    <property type="molecule type" value="Genomic_DNA"/>
</dbReference>
<gene>
    <name evidence="1" type="ORF">RSSM_06356</name>
</gene>
<dbReference type="AlphaFoldDB" id="M5TST0"/>